<accession>A0A172Q7I9</accession>
<name>A0A172Q7I9_9STRE</name>
<proteinExistence type="predicted"/>
<dbReference type="EMBL" id="CP014699">
    <property type="protein sequence ID" value="AND79416.1"/>
    <property type="molecule type" value="Genomic_DNA"/>
</dbReference>
<reference evidence="2" key="2">
    <citation type="submission" date="2016-03" db="EMBL/GenBank/DDBJ databases">
        <title>Streptococcus antelopensis sp. nov., isolated from the feces of the Tibetan antelope (Pantholops hodgsonii) in Hoh Xil National Nature Reserve, Qinghai, China.</title>
        <authorList>
            <person name="Bai X."/>
        </authorList>
    </citation>
    <scope>NUCLEOTIDE SEQUENCE [LARGE SCALE GENOMIC DNA]</scope>
    <source>
        <strain evidence="2">TA 26</strain>
    </source>
</reference>
<dbReference type="KEGG" id="spat:A0O21_04910"/>
<protein>
    <submittedName>
        <fullName evidence="1">Uncharacterized protein</fullName>
    </submittedName>
</protein>
<evidence type="ECO:0000313" key="1">
    <source>
        <dbReference type="EMBL" id="AND79416.1"/>
    </source>
</evidence>
<evidence type="ECO:0000313" key="2">
    <source>
        <dbReference type="Proteomes" id="UP000077317"/>
    </source>
</evidence>
<gene>
    <name evidence="1" type="ORF">A0O21_04910</name>
</gene>
<keyword evidence="2" id="KW-1185">Reference proteome</keyword>
<organism evidence="1 2">
    <name type="scientific">Streptococcus pantholopis</name>
    <dbReference type="NCBI Taxonomy" id="1811193"/>
    <lineage>
        <taxon>Bacteria</taxon>
        <taxon>Bacillati</taxon>
        <taxon>Bacillota</taxon>
        <taxon>Bacilli</taxon>
        <taxon>Lactobacillales</taxon>
        <taxon>Streptococcaceae</taxon>
        <taxon>Streptococcus</taxon>
    </lineage>
</organism>
<sequence length="107" mass="11913">MASDAGITMTDIFFTRILGRVQFSKIPSPFKEQSKNGGKSEISDFADAPLPERLERCGRLLRRQSFQSFTAGGKSEISDFADAPLPERLERCGRLLRRQSLQTSTAS</sequence>
<reference evidence="1 2" key="1">
    <citation type="journal article" date="2016" name="Int. J. Syst. Evol. Microbiol.">
        <title>Streptococcuspantholopis sp. nov., isolated from faeces of the Tibetan antelope (Pantholops hodgsonii).</title>
        <authorList>
            <person name="Bai X."/>
            <person name="Xiong Y."/>
            <person name="Lu S."/>
            <person name="Jin D."/>
            <person name="Lai X."/>
            <person name="Yang J."/>
            <person name="Niu L."/>
            <person name="Hu S."/>
            <person name="Meng X."/>
            <person name="Pu J."/>
            <person name="Ye C."/>
            <person name="Xu J."/>
        </authorList>
    </citation>
    <scope>NUCLEOTIDE SEQUENCE [LARGE SCALE GENOMIC DNA]</scope>
    <source>
        <strain evidence="1 2">TA 26</strain>
    </source>
</reference>
<dbReference type="Proteomes" id="UP000077317">
    <property type="component" value="Chromosome"/>
</dbReference>
<dbReference type="AlphaFoldDB" id="A0A172Q7I9"/>